<evidence type="ECO:0000313" key="2">
    <source>
        <dbReference type="EMBL" id="MDC0709248.1"/>
    </source>
</evidence>
<feature type="compositionally biased region" description="Low complexity" evidence="1">
    <location>
        <begin position="69"/>
        <end position="78"/>
    </location>
</feature>
<gene>
    <name evidence="2" type="ORF">POL68_12315</name>
</gene>
<dbReference type="RefSeq" id="WP_272137642.1">
    <property type="nucleotide sequence ID" value="NZ_JAQNDM010000002.1"/>
</dbReference>
<evidence type="ECO:0000313" key="3">
    <source>
        <dbReference type="Proteomes" id="UP001221838"/>
    </source>
</evidence>
<accession>A0ABT5D8U0</accession>
<feature type="region of interest" description="Disordered" evidence="1">
    <location>
        <begin position="1"/>
        <end position="27"/>
    </location>
</feature>
<dbReference type="Proteomes" id="UP001221838">
    <property type="component" value="Unassembled WGS sequence"/>
</dbReference>
<comment type="caution">
    <text evidence="2">The sequence shown here is derived from an EMBL/GenBank/DDBJ whole genome shotgun (WGS) entry which is preliminary data.</text>
</comment>
<organism evidence="2 3">
    <name type="scientific">Stigmatella ashevillensis</name>
    <dbReference type="NCBI Taxonomy" id="2995309"/>
    <lineage>
        <taxon>Bacteria</taxon>
        <taxon>Pseudomonadati</taxon>
        <taxon>Myxococcota</taxon>
        <taxon>Myxococcia</taxon>
        <taxon>Myxococcales</taxon>
        <taxon>Cystobacterineae</taxon>
        <taxon>Archangiaceae</taxon>
        <taxon>Stigmatella</taxon>
    </lineage>
</organism>
<proteinExistence type="predicted"/>
<feature type="compositionally biased region" description="Basic and acidic residues" evidence="1">
    <location>
        <begin position="1"/>
        <end position="19"/>
    </location>
</feature>
<sequence length="118" mass="12887">MADTLDPKHLDKRTAERYLRSGQLSEDAYARHIKDLPDVADKSVAVVTAMDGEEFFDDEDDDLEDDGVETVAAAAATEAADEEDADEEDADEDDADEEDADEEDEAAAKDTTEDTETP</sequence>
<feature type="region of interest" description="Disordered" evidence="1">
    <location>
        <begin position="55"/>
        <end position="118"/>
    </location>
</feature>
<evidence type="ECO:0000256" key="1">
    <source>
        <dbReference type="SAM" id="MobiDB-lite"/>
    </source>
</evidence>
<feature type="compositionally biased region" description="Acidic residues" evidence="1">
    <location>
        <begin position="79"/>
        <end position="105"/>
    </location>
</feature>
<protein>
    <submittedName>
        <fullName evidence="2">RNA polymerase subunit sigma</fullName>
    </submittedName>
</protein>
<reference evidence="2 3" key="1">
    <citation type="submission" date="2022-11" db="EMBL/GenBank/DDBJ databases">
        <title>Minimal conservation of predation-associated metabolite biosynthetic gene clusters underscores biosynthetic potential of Myxococcota including descriptions for ten novel species: Archangium lansinium sp. nov., Myxococcus landrumus sp. nov., Nannocystis bai.</title>
        <authorList>
            <person name="Ahearne A."/>
            <person name="Stevens C."/>
            <person name="Dowd S."/>
        </authorList>
    </citation>
    <scope>NUCLEOTIDE SEQUENCE [LARGE SCALE GENOMIC DNA]</scope>
    <source>
        <strain evidence="2 3">NCWAL01</strain>
    </source>
</reference>
<keyword evidence="3" id="KW-1185">Reference proteome</keyword>
<dbReference type="EMBL" id="JAQNDM010000002">
    <property type="protein sequence ID" value="MDC0709248.1"/>
    <property type="molecule type" value="Genomic_DNA"/>
</dbReference>
<name>A0ABT5D8U0_9BACT</name>
<feature type="compositionally biased region" description="Acidic residues" evidence="1">
    <location>
        <begin position="55"/>
        <end position="68"/>
    </location>
</feature>